<evidence type="ECO:0000313" key="4">
    <source>
        <dbReference type="Proteomes" id="UP000886595"/>
    </source>
</evidence>
<feature type="region of interest" description="Disordered" evidence="2">
    <location>
        <begin position="909"/>
        <end position="1028"/>
    </location>
</feature>
<reference evidence="3 4" key="1">
    <citation type="submission" date="2020-02" db="EMBL/GenBank/DDBJ databases">
        <authorList>
            <person name="Ma Q."/>
            <person name="Huang Y."/>
            <person name="Song X."/>
            <person name="Pei D."/>
        </authorList>
    </citation>
    <scope>NUCLEOTIDE SEQUENCE [LARGE SCALE GENOMIC DNA]</scope>
    <source>
        <strain evidence="3">Sxm20200214</strain>
        <tissue evidence="3">Leaf</tissue>
    </source>
</reference>
<feature type="coiled-coil region" evidence="1">
    <location>
        <begin position="678"/>
        <end position="751"/>
    </location>
</feature>
<dbReference type="AlphaFoldDB" id="A0A8X7UQI6"/>
<dbReference type="EMBL" id="JAAMPC010000010">
    <property type="protein sequence ID" value="KAG2287177.1"/>
    <property type="molecule type" value="Genomic_DNA"/>
</dbReference>
<accession>A0A8X7UQI6</accession>
<organism evidence="3 4">
    <name type="scientific">Brassica carinata</name>
    <name type="common">Ethiopian mustard</name>
    <name type="synonym">Abyssinian cabbage</name>
    <dbReference type="NCBI Taxonomy" id="52824"/>
    <lineage>
        <taxon>Eukaryota</taxon>
        <taxon>Viridiplantae</taxon>
        <taxon>Streptophyta</taxon>
        <taxon>Embryophyta</taxon>
        <taxon>Tracheophyta</taxon>
        <taxon>Spermatophyta</taxon>
        <taxon>Magnoliopsida</taxon>
        <taxon>eudicotyledons</taxon>
        <taxon>Gunneridae</taxon>
        <taxon>Pentapetalae</taxon>
        <taxon>rosids</taxon>
        <taxon>malvids</taxon>
        <taxon>Brassicales</taxon>
        <taxon>Brassicaceae</taxon>
        <taxon>Brassiceae</taxon>
        <taxon>Brassica</taxon>
    </lineage>
</organism>
<feature type="compositionally biased region" description="Basic residues" evidence="2">
    <location>
        <begin position="448"/>
        <end position="460"/>
    </location>
</feature>
<evidence type="ECO:0000256" key="1">
    <source>
        <dbReference type="SAM" id="Coils"/>
    </source>
</evidence>
<dbReference type="Proteomes" id="UP000886595">
    <property type="component" value="Unassembled WGS sequence"/>
</dbReference>
<evidence type="ECO:0000256" key="2">
    <source>
        <dbReference type="SAM" id="MobiDB-lite"/>
    </source>
</evidence>
<sequence length="1028" mass="113690">MGCVVVGMIRDEGADRVEVGSSDVSGSEDRGGDQSDTATGSKRGDTDESGRSPTPSRRVRTRVCFDQIDCRPTIYHPGRIFEELAPLPPELLWDPRAQSWGNVFGSCASHHTVRDLLRASGGAGVTYIIPSAEQRPWSPPVGYQCVYESYFGDHTKLWLPIPRLVTAYAFRRDIAISPLLNGSLRIAIMLMVMAAEMDISMSVRVFEELTFTKAEPNEIFLVKMRSNYNVLTGHPNKTQDWQRAYFFVKSDEHAFEEPSGDDYRVLWNRQLVCHPNTIAYPEKFFESAQAIAAHSHLRWPDLSREWIRHQQARIARVDWESWLPCVLGPRKLRLPLFTRKQQRLLDKAREMDGVPDLSALLNGKLQLLAKKSTTVDPQGPSNSGVNVTSEGASREEGPIAIDQGGRAETYALGPKKKKKSKKTKVGATDEVPPEESASLDATSEGSKAKKKKDGRKRSRGRAASSADRGEGLAEGEEAVLVRAAPDGHPKKRTKRAVEAEPRPSTSDANAADATLVDAVGEANGTPENLSEERRKTSSREGGSGGEPERSAKDSSARKRSGSEGSVAKRRRIEFPDRVEFSYDETTPLILIPLRCAELARQIHGGTKEIPQLEDLYFKNEYIDAASSRARSDGSMNFLVEKYDSALKQTMIQLGSSEKLAQARLKAIERVRAVHKKANEKAAKEKEILRVKFEELEGKLKSASAAKKELARENTRLDQAAATLEKEKTEVLEEREAAVEKLIGERQRLRDSRGLEVTRERERVEAAMVEKANRCFGRVRDHFTRLDAFGKANNMYGQASGTKKCLEMIKASGTEIPQEMIDVFVEQEKLYEVEATKFCVGPLSDSDLTLSPLVLPSRFVKDMFRASFDPYGSNVNLIRPGTASQLITSLEITEEPLVDVMSVPAEHIEVPEGGGLDERPENENLEEVPGEDSLETGNTPDPVLVSDSSSEGREDEEEEDDRVEETSPSQPVEETTNEVGNRDVPPPPAVASLVLVPTRVEDPTVATTEDPVGPSDLGTLEEDGQDFAP</sequence>
<dbReference type="OrthoDB" id="10419103at2759"/>
<feature type="compositionally biased region" description="Basic and acidic residues" evidence="2">
    <location>
        <begin position="546"/>
        <end position="556"/>
    </location>
</feature>
<comment type="caution">
    <text evidence="3">The sequence shown here is derived from an EMBL/GenBank/DDBJ whole genome shotgun (WGS) entry which is preliminary data.</text>
</comment>
<feature type="region of interest" description="Disordered" evidence="2">
    <location>
        <begin position="372"/>
        <end position="568"/>
    </location>
</feature>
<name>A0A8X7UQI6_BRACI</name>
<feature type="region of interest" description="Disordered" evidence="2">
    <location>
        <begin position="14"/>
        <end position="58"/>
    </location>
</feature>
<feature type="compositionally biased region" description="Basic and acidic residues" evidence="2">
    <location>
        <begin position="909"/>
        <end position="921"/>
    </location>
</feature>
<feature type="compositionally biased region" description="Basic residues" evidence="2">
    <location>
        <begin position="414"/>
        <end position="424"/>
    </location>
</feature>
<feature type="compositionally biased region" description="Polar residues" evidence="2">
    <location>
        <begin position="372"/>
        <end position="391"/>
    </location>
</feature>
<evidence type="ECO:0000313" key="3">
    <source>
        <dbReference type="EMBL" id="KAG2287177.1"/>
    </source>
</evidence>
<protein>
    <submittedName>
        <fullName evidence="3">Uncharacterized protein</fullName>
    </submittedName>
</protein>
<feature type="compositionally biased region" description="Acidic residues" evidence="2">
    <location>
        <begin position="952"/>
        <end position="962"/>
    </location>
</feature>
<keyword evidence="1" id="KW-0175">Coiled coil</keyword>
<proteinExistence type="predicted"/>
<keyword evidence="4" id="KW-1185">Reference proteome</keyword>
<feature type="compositionally biased region" description="Acidic residues" evidence="2">
    <location>
        <begin position="922"/>
        <end position="933"/>
    </location>
</feature>
<feature type="compositionally biased region" description="Acidic residues" evidence="2">
    <location>
        <begin position="1018"/>
        <end position="1028"/>
    </location>
</feature>
<gene>
    <name evidence="3" type="ORF">Bca52824_046781</name>
</gene>
<feature type="compositionally biased region" description="Polar residues" evidence="2">
    <location>
        <begin position="965"/>
        <end position="978"/>
    </location>
</feature>